<dbReference type="GO" id="GO:0016887">
    <property type="term" value="F:ATP hydrolysis activity"/>
    <property type="evidence" value="ECO:0007669"/>
    <property type="project" value="InterPro"/>
</dbReference>
<dbReference type="PANTHER" id="PTHR37291:SF1">
    <property type="entry name" value="TYPE IV METHYL-DIRECTED RESTRICTION ENZYME ECOKMCRB SUBUNIT"/>
    <property type="match status" value="1"/>
</dbReference>
<evidence type="ECO:0000313" key="4">
    <source>
        <dbReference type="Proteomes" id="UP000315145"/>
    </source>
</evidence>
<dbReference type="EMBL" id="VMBF01000001">
    <property type="protein sequence ID" value="TSJ81990.1"/>
    <property type="molecule type" value="Genomic_DNA"/>
</dbReference>
<dbReference type="RefSeq" id="WP_144115088.1">
    <property type="nucleotide sequence ID" value="NZ_JACHGE010000001.1"/>
</dbReference>
<dbReference type="Pfam" id="PF07728">
    <property type="entry name" value="AAA_5"/>
    <property type="match status" value="1"/>
</dbReference>
<reference evidence="3 4" key="2">
    <citation type="submission" date="2019-07" db="EMBL/GenBank/DDBJ databases">
        <title>Algibacter marinivivus sp. nov., isolated from the surface of a marine red alga.</title>
        <authorList>
            <person name="Zhong X."/>
            <person name="Xu W."/>
            <person name="Zhang Y."/>
            <person name="Zhang Q."/>
            <person name="Du Z."/>
        </authorList>
    </citation>
    <scope>NUCLEOTIDE SEQUENCE [LARGE SCALE GENOMIC DNA]</scope>
    <source>
        <strain evidence="3 4">RU-4-M-4</strain>
    </source>
</reference>
<reference evidence="2 5" key="1">
    <citation type="journal article" date="2015" name="Int. J. Syst. Evol. Microbiol.">
        <title>Algibacter amylolyticus sp. nov., isolated from intertidal sediment.</title>
        <authorList>
            <person name="Zhang D.C."/>
            <person name="Wu J."/>
            <person name="Neuner K."/>
            <person name="Yao J."/>
            <person name="Margesin R."/>
        </authorList>
    </citation>
    <scope>NUCLEOTIDE SEQUENCE [LARGE SCALE GENOMIC DNA]</scope>
    <source>
        <strain evidence="2 5">RU-4-M-4</strain>
    </source>
</reference>
<dbReference type="EMBL" id="VWRS01000001">
    <property type="protein sequence ID" value="KAA5827745.1"/>
    <property type="molecule type" value="Genomic_DNA"/>
</dbReference>
<protein>
    <submittedName>
        <fullName evidence="2">AAA domain-containing protein</fullName>
    </submittedName>
</protein>
<name>A0A5M7BLH9_9FLAO</name>
<proteinExistence type="predicted"/>
<dbReference type="AlphaFoldDB" id="A0A5M7BLH9"/>
<evidence type="ECO:0000313" key="5">
    <source>
        <dbReference type="Proteomes" id="UP000322315"/>
    </source>
</evidence>
<comment type="caution">
    <text evidence="2">The sequence shown here is derived from an EMBL/GenBank/DDBJ whole genome shotgun (WGS) entry which is preliminary data.</text>
</comment>
<evidence type="ECO:0000259" key="1">
    <source>
        <dbReference type="Pfam" id="PF07728"/>
    </source>
</evidence>
<dbReference type="PANTHER" id="PTHR37291">
    <property type="entry name" value="5-METHYLCYTOSINE-SPECIFIC RESTRICTION ENZYME B"/>
    <property type="match status" value="1"/>
</dbReference>
<evidence type="ECO:0000313" key="2">
    <source>
        <dbReference type="EMBL" id="KAA5827745.1"/>
    </source>
</evidence>
<sequence>MTVNEILNRLTPEDIANAMTSFKTEPYQRKGIKGEYQLVYEQDVFPVRELIMRATNRELKDSENPDSYTTVVAKNKLIELGFTNFLDSLKMYTYYLKKASKQDVEKTTVINIEAVTQFFGVSLINKDDTATVTIHYLSDNTTDTSVQLLKKQDPRIFIDRTRFSEGDILLYISKGQSVFDLDVITNQDDRYQSYLSSLTHNYFLSDNLPIKNPSLVDLFDEDNNKESKTNEPLNQIIFGPPGTGKTYSTITKALDIIGVEYNNYEEAQKLFQKELGKRIEFVTMHQSFSYEDFVQGLKPLKSKDGENITFDYKNGVFKEICKRANLKNKEYKNFQTDNPKVDFDLVFEFAFRDLIENEEPVTIENGSAPFKIYELNDKTLWFETSKETRHTRYTLAKKTLKDIYKQGENTIITSGNKGYFDSVLSFLNKKAAELQEKLQKNLKLDDNKNLVIILDEINRANISRVFGELIALIEKDKRDGKLTVTLPSGEPFTVPSNLYIIGTMNTADKSIALVDIALRRRFEFTPLYPNPKILKQVLEEKGIKNINQRVELFANLNRIIRAKKSVDFEIGHSYFMEDSNLIDILNKQVLPLLNEYFMYDLKKVKDILCKQQKDREGNLIPNLNIALNKEVWRERGLLEIEALETVEAVEAVKNSQMAAEPAEKYTTK</sequence>
<dbReference type="Proteomes" id="UP000322315">
    <property type="component" value="Unassembled WGS sequence"/>
</dbReference>
<reference evidence="2" key="3">
    <citation type="submission" date="2019-09" db="EMBL/GenBank/DDBJ databases">
        <authorList>
            <person name="Zhang D.-C."/>
        </authorList>
    </citation>
    <scope>NUCLEOTIDE SEQUENCE</scope>
    <source>
        <strain evidence="2">RU-4-M-4</strain>
    </source>
</reference>
<dbReference type="GO" id="GO:0005524">
    <property type="term" value="F:ATP binding"/>
    <property type="evidence" value="ECO:0007669"/>
    <property type="project" value="InterPro"/>
</dbReference>
<dbReference type="Gene3D" id="3.40.50.300">
    <property type="entry name" value="P-loop containing nucleotide triphosphate hydrolases"/>
    <property type="match status" value="1"/>
</dbReference>
<dbReference type="Proteomes" id="UP000315145">
    <property type="component" value="Unassembled WGS sequence"/>
</dbReference>
<dbReference type="OrthoDB" id="9781481at2"/>
<gene>
    <name evidence="2" type="ORF">F2B50_02600</name>
    <name evidence="3" type="ORF">FPF71_02600</name>
</gene>
<dbReference type="InterPro" id="IPR011704">
    <property type="entry name" value="ATPase_dyneun-rel_AAA"/>
</dbReference>
<accession>A0A5M7BLH9</accession>
<feature type="domain" description="ATPase dynein-related AAA" evidence="1">
    <location>
        <begin position="443"/>
        <end position="522"/>
    </location>
</feature>
<keyword evidence="4" id="KW-1185">Reference proteome</keyword>
<dbReference type="SUPFAM" id="SSF52540">
    <property type="entry name" value="P-loop containing nucleoside triphosphate hydrolases"/>
    <property type="match status" value="1"/>
</dbReference>
<dbReference type="InterPro" id="IPR027417">
    <property type="entry name" value="P-loop_NTPase"/>
</dbReference>
<organism evidence="2 5">
    <name type="scientific">Algibacter amylolyticus</name>
    <dbReference type="NCBI Taxonomy" id="1608400"/>
    <lineage>
        <taxon>Bacteria</taxon>
        <taxon>Pseudomonadati</taxon>
        <taxon>Bacteroidota</taxon>
        <taxon>Flavobacteriia</taxon>
        <taxon>Flavobacteriales</taxon>
        <taxon>Flavobacteriaceae</taxon>
        <taxon>Algibacter</taxon>
    </lineage>
</organism>
<evidence type="ECO:0000313" key="3">
    <source>
        <dbReference type="EMBL" id="TSJ81990.1"/>
    </source>
</evidence>
<dbReference type="InterPro" id="IPR052934">
    <property type="entry name" value="Methyl-DNA_Rec/Restrict_Enz"/>
</dbReference>